<dbReference type="InterPro" id="IPR001791">
    <property type="entry name" value="Laminin_G"/>
</dbReference>
<dbReference type="PANTHER" id="PTHR32305">
    <property type="match status" value="1"/>
</dbReference>
<dbReference type="Pfam" id="PF20148">
    <property type="entry name" value="DUF6531"/>
    <property type="match status" value="1"/>
</dbReference>
<gene>
    <name evidence="6" type="ORF">ACFFQA_09730</name>
</gene>
<accession>A0ABV5ZTJ9</accession>
<proteinExistence type="predicted"/>
<evidence type="ECO:0000313" key="6">
    <source>
        <dbReference type="EMBL" id="MFB9904220.1"/>
    </source>
</evidence>
<protein>
    <submittedName>
        <fullName evidence="6">RHS repeat-associated core domain-containing protein</fullName>
    </submittedName>
</protein>
<feature type="domain" description="DUF6531" evidence="4">
    <location>
        <begin position="760"/>
        <end position="833"/>
    </location>
</feature>
<feature type="domain" description="Teneurin-like YD-shell" evidence="5">
    <location>
        <begin position="2324"/>
        <end position="2443"/>
    </location>
</feature>
<evidence type="ECO:0000259" key="5">
    <source>
        <dbReference type="Pfam" id="PF25023"/>
    </source>
</evidence>
<dbReference type="InterPro" id="IPR044927">
    <property type="entry name" value="Endonuclea_NS_2"/>
</dbReference>
<dbReference type="NCBIfam" id="TIGR01643">
    <property type="entry name" value="YD_repeat_2x"/>
    <property type="match status" value="8"/>
</dbReference>
<feature type="region of interest" description="Disordered" evidence="2">
    <location>
        <begin position="132"/>
        <end position="162"/>
    </location>
</feature>
<dbReference type="RefSeq" id="WP_377851412.1">
    <property type="nucleotide sequence ID" value="NZ_JBHLZU010000008.1"/>
</dbReference>
<dbReference type="Pfam" id="PF13930">
    <property type="entry name" value="Endonuclea_NS_2"/>
    <property type="match status" value="1"/>
</dbReference>
<feature type="compositionally biased region" description="Pro residues" evidence="2">
    <location>
        <begin position="2698"/>
        <end position="2712"/>
    </location>
</feature>
<evidence type="ECO:0000259" key="3">
    <source>
        <dbReference type="Pfam" id="PF13930"/>
    </source>
</evidence>
<dbReference type="InterPro" id="IPR022385">
    <property type="entry name" value="Rhs_assc_core"/>
</dbReference>
<feature type="region of interest" description="Disordered" evidence="2">
    <location>
        <begin position="1993"/>
        <end position="2020"/>
    </location>
</feature>
<dbReference type="Gene3D" id="2.180.10.10">
    <property type="entry name" value="RHS repeat-associated core"/>
    <property type="match status" value="3"/>
</dbReference>
<evidence type="ECO:0000259" key="4">
    <source>
        <dbReference type="Pfam" id="PF20148"/>
    </source>
</evidence>
<feature type="compositionally biased region" description="Basic and acidic residues" evidence="2">
    <location>
        <begin position="1342"/>
        <end position="1365"/>
    </location>
</feature>
<dbReference type="Pfam" id="PF25023">
    <property type="entry name" value="TEN_YD-shell"/>
    <property type="match status" value="1"/>
</dbReference>
<evidence type="ECO:0000256" key="2">
    <source>
        <dbReference type="SAM" id="MobiDB-lite"/>
    </source>
</evidence>
<feature type="region of interest" description="Disordered" evidence="2">
    <location>
        <begin position="2675"/>
        <end position="2712"/>
    </location>
</feature>
<dbReference type="InterPro" id="IPR050708">
    <property type="entry name" value="T6SS_VgrG/RHS"/>
</dbReference>
<dbReference type="InterPro" id="IPR044929">
    <property type="entry name" value="DNA/RNA_non-sp_Endonuclease_sf"/>
</dbReference>
<dbReference type="Proteomes" id="UP001589693">
    <property type="component" value="Unassembled WGS sequence"/>
</dbReference>
<dbReference type="Pfam" id="PF05593">
    <property type="entry name" value="RHS_repeat"/>
    <property type="match status" value="7"/>
</dbReference>
<dbReference type="EMBL" id="JBHLZU010000008">
    <property type="protein sequence ID" value="MFB9904220.1"/>
    <property type="molecule type" value="Genomic_DNA"/>
</dbReference>
<feature type="region of interest" description="Disordered" evidence="2">
    <location>
        <begin position="2045"/>
        <end position="2065"/>
    </location>
</feature>
<dbReference type="InterPro" id="IPR056823">
    <property type="entry name" value="TEN-like_YD-shell"/>
</dbReference>
<comment type="caution">
    <text evidence="6">The sequence shown here is derived from an EMBL/GenBank/DDBJ whole genome shotgun (WGS) entry which is preliminary data.</text>
</comment>
<dbReference type="InterPro" id="IPR031325">
    <property type="entry name" value="RHS_repeat"/>
</dbReference>
<dbReference type="Gene3D" id="2.60.120.200">
    <property type="match status" value="1"/>
</dbReference>
<evidence type="ECO:0000256" key="1">
    <source>
        <dbReference type="ARBA" id="ARBA00022737"/>
    </source>
</evidence>
<name>A0ABV5ZTJ9_9PSEU</name>
<feature type="compositionally biased region" description="Low complexity" evidence="2">
    <location>
        <begin position="65"/>
        <end position="75"/>
    </location>
</feature>
<dbReference type="CDD" id="cd00110">
    <property type="entry name" value="LamG"/>
    <property type="match status" value="1"/>
</dbReference>
<feature type="region of interest" description="Disordered" evidence="2">
    <location>
        <begin position="49"/>
        <end position="93"/>
    </location>
</feature>
<dbReference type="Pfam" id="PF13385">
    <property type="entry name" value="Laminin_G_3"/>
    <property type="match status" value="1"/>
</dbReference>
<dbReference type="InterPro" id="IPR013320">
    <property type="entry name" value="ConA-like_dom_sf"/>
</dbReference>
<evidence type="ECO:0000313" key="7">
    <source>
        <dbReference type="Proteomes" id="UP001589693"/>
    </source>
</evidence>
<dbReference type="NCBIfam" id="TIGR03696">
    <property type="entry name" value="Rhs_assc_core"/>
    <property type="match status" value="1"/>
</dbReference>
<feature type="region of interest" description="Disordered" evidence="2">
    <location>
        <begin position="1336"/>
        <end position="1365"/>
    </location>
</feature>
<feature type="domain" description="Type VII secretion system protein EssD-like" evidence="3">
    <location>
        <begin position="2820"/>
        <end position="2920"/>
    </location>
</feature>
<feature type="compositionally biased region" description="Basic and acidic residues" evidence="2">
    <location>
        <begin position="2675"/>
        <end position="2684"/>
    </location>
</feature>
<feature type="compositionally biased region" description="Basic and acidic residues" evidence="2">
    <location>
        <begin position="1993"/>
        <end position="2010"/>
    </location>
</feature>
<keyword evidence="7" id="KW-1185">Reference proteome</keyword>
<keyword evidence="1" id="KW-0677">Repeat</keyword>
<reference evidence="6 7" key="1">
    <citation type="submission" date="2024-09" db="EMBL/GenBank/DDBJ databases">
        <authorList>
            <person name="Sun Q."/>
            <person name="Mori K."/>
        </authorList>
    </citation>
    <scope>NUCLEOTIDE SEQUENCE [LARGE SCALE GENOMIC DNA]</scope>
    <source>
        <strain evidence="6 7">TBRC 7907</strain>
    </source>
</reference>
<dbReference type="SUPFAM" id="SSF49899">
    <property type="entry name" value="Concanavalin A-like lectins/glucanases"/>
    <property type="match status" value="1"/>
</dbReference>
<dbReference type="InterPro" id="IPR006530">
    <property type="entry name" value="YD"/>
</dbReference>
<dbReference type="Gene3D" id="3.40.570.10">
    <property type="entry name" value="Extracellular Endonuclease, subunit A"/>
    <property type="match status" value="1"/>
</dbReference>
<dbReference type="InterPro" id="IPR045351">
    <property type="entry name" value="DUF6531"/>
</dbReference>
<sequence length="2954" mass="315259">MRSVRGHHSVLRTVAAGLALTLVVGLVPASAVDVLTGASTTLPWGAATEAPVQRSGSATLGGHRASSGSTSAALALEKRSSPRPAGAVADREPALPEVRGTSVAQQRVKPALHPSGDVPAIDTAARERVADRTATTQTFDNPDGTRTLRVHSGQSSVDAPGGGRNLVDLNLVNSADGRLLPRTSPVEVSFAPAAPADELVRMNFGPGRSLSYGLAGANRSTGIPERDHLTYREVFKDVDLRLSATRSGVKEDLVLASAAAPNTYAFSLRPNGITPRLAVSGAVELVSGAEIVAVIPPGFMDDSAPQPVRSTAVRYELEPAGGGSWTLRVVVDRGWLTDPARVFPVTVDPSVGRYKADVDDTYVAQGNSGNQNDIELATGYVNGKLSRSYLRLSSALQSLRNQYIVGASLVVDNIYTTTCSPRSVTVFEVTQPWGSSMSWPGAGVGQALGSKAFAHGAPGCSGAAWEGIPLNAGVMTRWTHGAGVPHGLSLRASNEADRNGMRFASANTPNAPYLDVRYSPEGASFEVESATLPSATREGRLVAKVTNLGTSTWAAGGGFRFGYVITRKSNGEHVRTVHDWAPSASVAPMSTTTFDVPVAPLTPDVYTVKMSMWGPDGRSFLDAHEVPYGTMELTVQNTPPGSDYQEPGTGATVETRTPTLYAEPKDDDNWPAKGFTYRFRICTDQELSKDCQESDWGGQTWTPAPLSWSRTYFWGVKVHDTITPSPSWIGPLVLSTRVHQPEITSHLAGNPEGRNGTGLDPQIGNYSTVATDASVTTPGPDLTITRTYNSLDPRDDTAFGRGWSSRLDMRLDPDNDGSGNVVITFPTGRQARFGKNPDGSFAPPTGQNADLVYSTVSGHYTLRDAAAGRWVFDALGRLAEIIDSAGLRETLEYGANDRIATITSETSKRVLGLTWDGNRVTRVQAPAPVAGGVSPVWTYSYEGGRLVRACAPAAGENCTNYTHTPGSLYRSTVVDNNPRAYWRLGDSSGSTLASAVSRRPGADVANQHGVIFGVEGALGGSTDKAVVFDGSGSRVALPEKLASKNLSLAVELWFRTTSNGTLISYADKPFPEPATFSTPLLYVGVDGLLHGGFSLRDSGAARQIVSSTPVNDDKWHHAVLSGAINTQTLYLDGKAVGRLPGLIDHRNQTRLTLGAGSGKDWPSTNGEAFHFGGTLDEVALYTHTLGPLAVARHHAAGTTVDKLSGIALPQDGKRAASLTYDAGSDRVATLLDQQGLTWKLDQPQVLDSTVTSVLRGPSSHGDWTYTADADNGGRPLSSSHRGATKKFEYNTAGFLAATVDENGNRTEQTTDARGNVLSRKTCRATESCNTQYFTYLSSTDPLDPRRDKLATSSDARSEGPEDTRFRTTYGYDSLGRPSTLTLPKPEGVTVAPQETSTFSTGSEDAVDGGKVPAGLLIRSTGKRGQVTTRQYRANGDLAVLISPSGLRTKYTYDLVGRQRTVTEANAGDAPLGTTTYEYNSRSQVTKVTEPPVVNPVTGVTHTKVTTNRFDANGKLVETTSADATPRAQGGDVPRTTSYTYDSSDRLATTTFADGGKESTAYRDNALSRTITDVRGTAWTEQIDEFGRVLARSASGRGVNPENPAATSMVLEVNAYDPGGRLSSTTDAMGRTTTYTYYGDNLLATVSKRVENLDGTTRTVELERRGYDPAGHLTEEVTAGGVKAVQTYDPAGLVLASVFDPDGLKRSTTFLRDADGNPVRTEHRGAADPNRVESSTYAYDAQNLLTRRDSQLDANTVTSATNVRDERGLVRSSTDRRGITTTFDYDANGELVHTIDPPTEVWAAGVSTKDFKRVETVGRNTFGEITHSRDGAGGVTITEWDVLGRAVAGTLPPYTPPGGNPITPTTRTEYDHAGNPIKVIDALGRSTVRTYDPYNRLLTTSLPPVGDFPAVVTAAYDKLGELLVETDASGASTRHTYDQLGNRLTSTRADRSSGTTVYYTTTHTYDDAGNMLSTRTPQGFTTVFTYNAAGEKLTETDPTGRTRSFTHDNAGRDAGGTDPAGLSTQVSYNLIGQPVRMAHLTEGVQRRSTSSEYDGNGNLTRHTTAEGRTSTYGYDELNRLTHQVEHVEANRTITTALGYDRLGNRSRFVDGNGNATDYTYTPWGQPESVVEPATAATPALADRTWTTSYDAAGRAVRVAKPGGVLTTREYDARDRLVLERGSGAQTPTADRILGYDQADRVVRASGPTGESTFRYDDRGNLLESRGAGGASTYTYNADSTMASRTDASGAASFGYDSAARLTSVTDPVTGRTVDLGYDSAGRRASVIDRSAGGRIGRYTSYDLLGRLASDRVERVISVGAPPQVLLGTEYGYDNDDKITTKKAINSTGTATNTYGYDGAARLSSWTDRTGTATAYGWDAAGNRVSAGDKTYTYDQRNRLTEGAGARYDYTPRGTLTKVTQGTTVRESAFDAFDRMTVNGLGHYGYDSLDRVSDRNGTAFTYDGRSNEVVSDGSRLVSRLPDGSAFADRSVADPASGRMSYSDAHGDVVGRYLNASTEGLRGFDPFGKVISSTAGASSLGFQGDWTDSETGAVNMSARWYSPETGRFLSRDDWTLDPKPSAAANRYAYGNADPLANTDPTGHYADPCDSSGGRSGKGGKAAARGGVWGFFIVNFFCNSAPLSGECRSTMYDQYGNPCGAYKRELDRRRDRDNAALDRRWHSEEIRGGHRKIGGPGTSGPRPRPVFDPPKPPPPPQWVIDALSPLGLLSAGSTVVTGITEVAATTAATLLRDLTIDFFVDSIKINEDDQADPTGVDLPTDDAFDEDDCFGGAANDKTFNDPVQTINYSGPRPRGVPKNGSAYRATGGTACLATTNDAARSKPQTPFGYVAGRHHRSHLIGHQLHGSNQRDNIVPLDKDVNTPDMLGVENQVAAAVDKGQKVYYRVTANYTNRDDAVPASVHIRAVGDGGFVCDVTIYNPHPSNGYPNGKNNGSRPSC</sequence>
<organism evidence="6 7">
    <name type="scientific">Allokutzneria oryzae</name>
    <dbReference type="NCBI Taxonomy" id="1378989"/>
    <lineage>
        <taxon>Bacteria</taxon>
        <taxon>Bacillati</taxon>
        <taxon>Actinomycetota</taxon>
        <taxon>Actinomycetes</taxon>
        <taxon>Pseudonocardiales</taxon>
        <taxon>Pseudonocardiaceae</taxon>
        <taxon>Allokutzneria</taxon>
    </lineage>
</organism>
<feature type="region of interest" description="Disordered" evidence="2">
    <location>
        <begin position="2595"/>
        <end position="2616"/>
    </location>
</feature>
<dbReference type="PANTHER" id="PTHR32305:SF15">
    <property type="entry name" value="PROTEIN RHSA-RELATED"/>
    <property type="match status" value="1"/>
</dbReference>